<accession>A0AAJ5WVY2</accession>
<dbReference type="Pfam" id="PF07940">
    <property type="entry name" value="Hepar_II_III_C"/>
    <property type="match status" value="1"/>
</dbReference>
<evidence type="ECO:0000313" key="4">
    <source>
        <dbReference type="EMBL" id="WEK38161.1"/>
    </source>
</evidence>
<dbReference type="Gene3D" id="1.50.10.100">
    <property type="entry name" value="Chondroitin AC/alginate lyase"/>
    <property type="match status" value="1"/>
</dbReference>
<dbReference type="InterPro" id="IPR008929">
    <property type="entry name" value="Chondroitin_lyas"/>
</dbReference>
<dbReference type="GO" id="GO:0016829">
    <property type="term" value="F:lyase activity"/>
    <property type="evidence" value="ECO:0007669"/>
    <property type="project" value="InterPro"/>
</dbReference>
<keyword evidence="2" id="KW-0732">Signal</keyword>
<proteinExistence type="predicted"/>
<name>A0AAJ5WVY2_9BACT</name>
<dbReference type="Proteomes" id="UP001220610">
    <property type="component" value="Chromosome"/>
</dbReference>
<protein>
    <submittedName>
        <fullName evidence="4">Heparinase II/III family protein</fullName>
    </submittedName>
</protein>
<feature type="domain" description="Heparinase II/III-like C-terminal" evidence="3">
    <location>
        <begin position="407"/>
        <end position="577"/>
    </location>
</feature>
<dbReference type="GO" id="GO:0030313">
    <property type="term" value="C:cell envelope"/>
    <property type="evidence" value="ECO:0007669"/>
    <property type="project" value="UniProtKB-SubCell"/>
</dbReference>
<evidence type="ECO:0000256" key="2">
    <source>
        <dbReference type="SAM" id="SignalP"/>
    </source>
</evidence>
<dbReference type="InterPro" id="IPR012480">
    <property type="entry name" value="Hepar_II_III_C"/>
</dbReference>
<dbReference type="EMBL" id="CP119311">
    <property type="protein sequence ID" value="WEK38161.1"/>
    <property type="molecule type" value="Genomic_DNA"/>
</dbReference>
<dbReference type="SUPFAM" id="SSF48230">
    <property type="entry name" value="Chondroitin AC/alginate lyase"/>
    <property type="match status" value="1"/>
</dbReference>
<reference evidence="4" key="1">
    <citation type="submission" date="2023-03" db="EMBL/GenBank/DDBJ databases">
        <title>Andean soil-derived lignocellulolytic bacterial consortium as a source of novel taxa and putative plastic-active enzymes.</title>
        <authorList>
            <person name="Diaz-Garcia L."/>
            <person name="Chuvochina M."/>
            <person name="Feuerriegel G."/>
            <person name="Bunk B."/>
            <person name="Sproer C."/>
            <person name="Streit W.R."/>
            <person name="Rodriguez L.M."/>
            <person name="Overmann J."/>
            <person name="Jimenez D.J."/>
        </authorList>
    </citation>
    <scope>NUCLEOTIDE SEQUENCE</scope>
    <source>
        <strain evidence="4">MAG 7</strain>
    </source>
</reference>
<dbReference type="Gene3D" id="2.70.98.70">
    <property type="match status" value="1"/>
</dbReference>
<evidence type="ECO:0000259" key="3">
    <source>
        <dbReference type="Pfam" id="PF07940"/>
    </source>
</evidence>
<feature type="signal peptide" evidence="2">
    <location>
        <begin position="1"/>
        <end position="19"/>
    </location>
</feature>
<gene>
    <name evidence="4" type="ORF">P0Y53_11705</name>
</gene>
<evidence type="ECO:0000313" key="5">
    <source>
        <dbReference type="Proteomes" id="UP001220610"/>
    </source>
</evidence>
<evidence type="ECO:0000256" key="1">
    <source>
        <dbReference type="ARBA" id="ARBA00004196"/>
    </source>
</evidence>
<dbReference type="AlphaFoldDB" id="A0AAJ5WVY2"/>
<sequence>MIRSVLPLLLLLCSVSLSAQLSRNWLAGQYDTAVLRRSLQPAALAHEFPAYADRARWESITPVYRERLIREGESRLDYKWQVVPASVYLEYGRSGNRYIQEDLYNENITALKQLAFAELAEGKGRFLPQLIDGAWAVCEISSWSISASINLQKKGGSLPDITEPVIELGAGITANAMAWVYYHFKDAFNKTNPLIARRIKQEIERRILVPYYTRNDLWWMALDGRQRMVNNWNIWLNYNVLTCLLLVEDDPGKQLTGIYKTMRSADQFINYYKEDGACEEGPAYWSHAGGMLYNYLSMLRTATGGAVDLFDKPLVKNIAAYIGKAYIAGNWFLNYADAAAQLHTDPGMVYAFGKATGDASLQQFGAYLAQQAQWENKVPVETLFAGVRNLFAAKEILTITAQPSLPEAVWLNNTGIAVARDLAGSSKGFYFSALAGHNAESHNHNDVGTCVVFYDGQPILIDVGNETYNAQTFGPRRYAIWTMRSAYHNVPLINGVEQHEGQRYAARAVAFSHDQKGAKFSLDIAAAYPDSAAVREWTRSYQLKKQQSFTITDKYNLEKNNGQTALHFMTSAAVRSLRDGVLELQSGPVVLQLQYDPRLLQPTVETVPVKDKLLLKSWPPEIRRIVFRLRSTKLSGSHQLVLRKVS</sequence>
<feature type="chain" id="PRO_5042546735" evidence="2">
    <location>
        <begin position="20"/>
        <end position="646"/>
    </location>
</feature>
<organism evidence="4 5">
    <name type="scientific">Candidatus Pseudobacter hemicellulosilyticus</name>
    <dbReference type="NCBI Taxonomy" id="3121375"/>
    <lineage>
        <taxon>Bacteria</taxon>
        <taxon>Pseudomonadati</taxon>
        <taxon>Bacteroidota</taxon>
        <taxon>Chitinophagia</taxon>
        <taxon>Chitinophagales</taxon>
        <taxon>Chitinophagaceae</taxon>
        <taxon>Pseudobacter</taxon>
    </lineage>
</organism>
<comment type="subcellular location">
    <subcellularLocation>
        <location evidence="1">Cell envelope</location>
    </subcellularLocation>
</comment>